<dbReference type="PANTHER" id="PTHR47429">
    <property type="entry name" value="PROTEIN TWIN LOV 1"/>
    <property type="match status" value="1"/>
</dbReference>
<organism evidence="5 6">
    <name type="scientific">Flavobacterium frigoritolerans</name>
    <dbReference type="NCBI Taxonomy" id="2987686"/>
    <lineage>
        <taxon>Bacteria</taxon>
        <taxon>Pseudomonadati</taxon>
        <taxon>Bacteroidota</taxon>
        <taxon>Flavobacteriia</taxon>
        <taxon>Flavobacteriales</taxon>
        <taxon>Flavobacteriaceae</taxon>
        <taxon>Flavobacterium</taxon>
    </lineage>
</organism>
<name>A0A9X3C108_9FLAO</name>
<evidence type="ECO:0000256" key="2">
    <source>
        <dbReference type="ARBA" id="ARBA00022643"/>
    </source>
</evidence>
<evidence type="ECO:0000256" key="1">
    <source>
        <dbReference type="ARBA" id="ARBA00022630"/>
    </source>
</evidence>
<proteinExistence type="predicted"/>
<dbReference type="SUPFAM" id="SSF55785">
    <property type="entry name" value="PYP-like sensor domain (PAS domain)"/>
    <property type="match status" value="1"/>
</dbReference>
<dbReference type="EMBL" id="JAOZEV010000005">
    <property type="protein sequence ID" value="MCV9932485.1"/>
    <property type="molecule type" value="Genomic_DNA"/>
</dbReference>
<evidence type="ECO:0000259" key="4">
    <source>
        <dbReference type="PROSITE" id="PS50112"/>
    </source>
</evidence>
<dbReference type="PROSITE" id="PS50112">
    <property type="entry name" value="PAS"/>
    <property type="match status" value="1"/>
</dbReference>
<evidence type="ECO:0000256" key="3">
    <source>
        <dbReference type="ARBA" id="ARBA00022991"/>
    </source>
</evidence>
<accession>A0A9X3C108</accession>
<dbReference type="InterPro" id="IPR035965">
    <property type="entry name" value="PAS-like_dom_sf"/>
</dbReference>
<dbReference type="Pfam" id="PF13426">
    <property type="entry name" value="PAS_9"/>
    <property type="match status" value="1"/>
</dbReference>
<dbReference type="SMART" id="SM00091">
    <property type="entry name" value="PAS"/>
    <property type="match status" value="1"/>
</dbReference>
<evidence type="ECO:0000313" key="5">
    <source>
        <dbReference type="EMBL" id="MCV9932485.1"/>
    </source>
</evidence>
<dbReference type="PANTHER" id="PTHR47429:SF2">
    <property type="entry name" value="PROTEIN TWIN LOV 1"/>
    <property type="match status" value="1"/>
</dbReference>
<dbReference type="RefSeq" id="WP_264286754.1">
    <property type="nucleotide sequence ID" value="NZ_JAOZEV010000005.1"/>
</dbReference>
<comment type="caution">
    <text evidence="5">The sequence shown here is derived from an EMBL/GenBank/DDBJ whole genome shotgun (WGS) entry which is preliminary data.</text>
</comment>
<feature type="domain" description="PAS" evidence="4">
    <location>
        <begin position="58"/>
        <end position="128"/>
    </location>
</feature>
<dbReference type="InterPro" id="IPR000014">
    <property type="entry name" value="PAS"/>
</dbReference>
<dbReference type="NCBIfam" id="TIGR00229">
    <property type="entry name" value="sensory_box"/>
    <property type="match status" value="1"/>
</dbReference>
<evidence type="ECO:0000313" key="6">
    <source>
        <dbReference type="Proteomes" id="UP001151133"/>
    </source>
</evidence>
<keyword evidence="1" id="KW-0285">Flavoprotein</keyword>
<dbReference type="Gene3D" id="3.30.450.20">
    <property type="entry name" value="PAS domain"/>
    <property type="match status" value="1"/>
</dbReference>
<sequence>MYNLDAYDAAIAKYHQAMNCNVIPVISWDFHHESLNDLKSNYSDWQKVHHIADQYNWDESEFDVLERLKEEVVVITDLKLKIVFASSRILNMTGYTEVEVLGKSPKMFQGPETSSVVREEIRLAIKSQETFEKTILNYKKNGETYFCTINAFPVFNLKGKLTHFIAFEKAA</sequence>
<gene>
    <name evidence="5" type="ORF">OIU80_09335</name>
</gene>
<protein>
    <submittedName>
        <fullName evidence="5">PAS domain-containing protein</fullName>
    </submittedName>
</protein>
<reference evidence="5" key="1">
    <citation type="submission" date="2022-10" db="EMBL/GenBank/DDBJ databases">
        <title>Two novel species of Flavobacterium.</title>
        <authorList>
            <person name="Liu Q."/>
            <person name="Xin Y.-H."/>
        </authorList>
    </citation>
    <scope>NUCLEOTIDE SEQUENCE</scope>
    <source>
        <strain evidence="5">LS1R47</strain>
    </source>
</reference>
<keyword evidence="3" id="KW-0157">Chromophore</keyword>
<dbReference type="AlphaFoldDB" id="A0A9X3C108"/>
<keyword evidence="2" id="KW-0288">FMN</keyword>
<dbReference type="Proteomes" id="UP001151133">
    <property type="component" value="Unassembled WGS sequence"/>
</dbReference>
<keyword evidence="6" id="KW-1185">Reference proteome</keyword>
<dbReference type="CDD" id="cd00130">
    <property type="entry name" value="PAS"/>
    <property type="match status" value="1"/>
</dbReference>